<proteinExistence type="predicted"/>
<dbReference type="Proteomes" id="UP000823388">
    <property type="component" value="Chromosome 6K"/>
</dbReference>
<feature type="compositionally biased region" description="Acidic residues" evidence="1">
    <location>
        <begin position="144"/>
        <end position="170"/>
    </location>
</feature>
<dbReference type="EMBL" id="CM029047">
    <property type="protein sequence ID" value="KAG2581935.1"/>
    <property type="molecule type" value="Genomic_DNA"/>
</dbReference>
<reference evidence="2" key="1">
    <citation type="submission" date="2020-05" db="EMBL/GenBank/DDBJ databases">
        <title>WGS assembly of Panicum virgatum.</title>
        <authorList>
            <person name="Lovell J.T."/>
            <person name="Jenkins J."/>
            <person name="Shu S."/>
            <person name="Juenger T.E."/>
            <person name="Schmutz J."/>
        </authorList>
    </citation>
    <scope>NUCLEOTIDE SEQUENCE</scope>
    <source>
        <strain evidence="2">AP13</strain>
    </source>
</reference>
<sequence>MPKLEHVKLALRVHKRECLNGASDLGIQHLSALSKVEVEILGNCMNDSNYNPTEDKKDDAVRWVASAINSANMTHPNQTTIRFNTWRIDCCERFECRLRNLNQWMGGLLTEWLKIWQIEEEQEQMDRPNKRMTDDEEEASAKEGDDETDNKEEEDTCEEEGEEQTDEDKELEQREGNYNPT</sequence>
<evidence type="ECO:0000256" key="1">
    <source>
        <dbReference type="SAM" id="MobiDB-lite"/>
    </source>
</evidence>
<keyword evidence="3" id="KW-1185">Reference proteome</keyword>
<organism evidence="2 3">
    <name type="scientific">Panicum virgatum</name>
    <name type="common">Blackwell switchgrass</name>
    <dbReference type="NCBI Taxonomy" id="38727"/>
    <lineage>
        <taxon>Eukaryota</taxon>
        <taxon>Viridiplantae</taxon>
        <taxon>Streptophyta</taxon>
        <taxon>Embryophyta</taxon>
        <taxon>Tracheophyta</taxon>
        <taxon>Spermatophyta</taxon>
        <taxon>Magnoliopsida</taxon>
        <taxon>Liliopsida</taxon>
        <taxon>Poales</taxon>
        <taxon>Poaceae</taxon>
        <taxon>PACMAD clade</taxon>
        <taxon>Panicoideae</taxon>
        <taxon>Panicodae</taxon>
        <taxon>Paniceae</taxon>
        <taxon>Panicinae</taxon>
        <taxon>Panicum</taxon>
        <taxon>Panicum sect. Hiantes</taxon>
    </lineage>
</organism>
<evidence type="ECO:0000313" key="3">
    <source>
        <dbReference type="Proteomes" id="UP000823388"/>
    </source>
</evidence>
<gene>
    <name evidence="2" type="ORF">PVAP13_6KG080470</name>
</gene>
<feature type="region of interest" description="Disordered" evidence="1">
    <location>
        <begin position="122"/>
        <end position="181"/>
    </location>
</feature>
<feature type="compositionally biased region" description="Basic and acidic residues" evidence="1">
    <location>
        <begin position="124"/>
        <end position="143"/>
    </location>
</feature>
<name>A0A8T0RA23_PANVG</name>
<accession>A0A8T0RA23</accession>
<evidence type="ECO:0000313" key="2">
    <source>
        <dbReference type="EMBL" id="KAG2581935.1"/>
    </source>
</evidence>
<comment type="caution">
    <text evidence="2">The sequence shown here is derived from an EMBL/GenBank/DDBJ whole genome shotgun (WGS) entry which is preliminary data.</text>
</comment>
<dbReference type="AlphaFoldDB" id="A0A8T0RA23"/>
<protein>
    <submittedName>
        <fullName evidence="2">Uncharacterized protein</fullName>
    </submittedName>
</protein>